<name>A0A317WUC7_9EURO</name>
<dbReference type="InterPro" id="IPR036390">
    <property type="entry name" value="WH_DNA-bd_sf"/>
</dbReference>
<evidence type="ECO:0000256" key="1">
    <source>
        <dbReference type="ARBA" id="ARBA00022603"/>
    </source>
</evidence>
<accession>A0A317WUC7</accession>
<dbReference type="OrthoDB" id="1606438at2759"/>
<dbReference type="GO" id="GO:0044550">
    <property type="term" value="P:secondary metabolite biosynthetic process"/>
    <property type="evidence" value="ECO:0007669"/>
    <property type="project" value="UniProtKB-ARBA"/>
</dbReference>
<keyword evidence="6" id="KW-1185">Reference proteome</keyword>
<dbReference type="EMBL" id="MSFK01000012">
    <property type="protein sequence ID" value="PWY88902.1"/>
    <property type="molecule type" value="Genomic_DNA"/>
</dbReference>
<dbReference type="PANTHER" id="PTHR43712">
    <property type="entry name" value="PUTATIVE (AFU_ORTHOLOGUE AFUA_4G14580)-RELATED"/>
    <property type="match status" value="1"/>
</dbReference>
<gene>
    <name evidence="5" type="ORF">BO94DRAFT_595286</name>
</gene>
<reference evidence="5 6" key="1">
    <citation type="submission" date="2016-12" db="EMBL/GenBank/DDBJ databases">
        <title>The genomes of Aspergillus section Nigri reveals drivers in fungal speciation.</title>
        <authorList>
            <consortium name="DOE Joint Genome Institute"/>
            <person name="Vesth T.C."/>
            <person name="Nybo J."/>
            <person name="Theobald S."/>
            <person name="Brandl J."/>
            <person name="Frisvad J.C."/>
            <person name="Nielsen K.F."/>
            <person name="Lyhne E.K."/>
            <person name="Kogle M.E."/>
            <person name="Kuo A."/>
            <person name="Riley R."/>
            <person name="Clum A."/>
            <person name="Nolan M."/>
            <person name="Lipzen A."/>
            <person name="Salamov A."/>
            <person name="Henrissat B."/>
            <person name="Wiebenga A."/>
            <person name="De Vries R.P."/>
            <person name="Grigoriev I.V."/>
            <person name="Mortensen U.H."/>
            <person name="Andersen M.R."/>
            <person name="Baker S.E."/>
        </authorList>
    </citation>
    <scope>NUCLEOTIDE SEQUENCE [LARGE SCALE GENOMIC DNA]</scope>
    <source>
        <strain evidence="5 6">CBS 115572</strain>
    </source>
</reference>
<keyword evidence="1 5" id="KW-0489">Methyltransferase</keyword>
<dbReference type="GeneID" id="37118366"/>
<dbReference type="SUPFAM" id="SSF46785">
    <property type="entry name" value="Winged helix' DNA-binding domain"/>
    <property type="match status" value="1"/>
</dbReference>
<evidence type="ECO:0000256" key="3">
    <source>
        <dbReference type="ARBA" id="ARBA00022691"/>
    </source>
</evidence>
<proteinExistence type="predicted"/>
<dbReference type="InterPro" id="IPR029063">
    <property type="entry name" value="SAM-dependent_MTases_sf"/>
</dbReference>
<dbReference type="Gene3D" id="3.40.50.150">
    <property type="entry name" value="Vaccinia Virus protein VP39"/>
    <property type="match status" value="1"/>
</dbReference>
<evidence type="ECO:0000259" key="4">
    <source>
        <dbReference type="Pfam" id="PF00891"/>
    </source>
</evidence>
<protein>
    <submittedName>
        <fullName evidence="5">O-methyltransferase</fullName>
    </submittedName>
</protein>
<keyword evidence="3" id="KW-0949">S-adenosyl-L-methionine</keyword>
<dbReference type="GO" id="GO:0032259">
    <property type="term" value="P:methylation"/>
    <property type="evidence" value="ECO:0007669"/>
    <property type="project" value="UniProtKB-KW"/>
</dbReference>
<evidence type="ECO:0000313" key="6">
    <source>
        <dbReference type="Proteomes" id="UP000246702"/>
    </source>
</evidence>
<dbReference type="Pfam" id="PF00891">
    <property type="entry name" value="Methyltransf_2"/>
    <property type="match status" value="1"/>
</dbReference>
<comment type="caution">
    <text evidence="5">The sequence shown here is derived from an EMBL/GenBank/DDBJ whole genome shotgun (WGS) entry which is preliminary data.</text>
</comment>
<dbReference type="Proteomes" id="UP000246702">
    <property type="component" value="Unassembled WGS sequence"/>
</dbReference>
<dbReference type="AlphaFoldDB" id="A0A317WUC7"/>
<dbReference type="Gene3D" id="1.10.10.10">
    <property type="entry name" value="Winged helix-like DNA-binding domain superfamily/Winged helix DNA-binding domain"/>
    <property type="match status" value="1"/>
</dbReference>
<dbReference type="GO" id="GO:0008171">
    <property type="term" value="F:O-methyltransferase activity"/>
    <property type="evidence" value="ECO:0007669"/>
    <property type="project" value="InterPro"/>
</dbReference>
<feature type="domain" description="O-methyltransferase C-terminal" evidence="4">
    <location>
        <begin position="200"/>
        <end position="395"/>
    </location>
</feature>
<dbReference type="SUPFAM" id="SSF53335">
    <property type="entry name" value="S-adenosyl-L-methionine-dependent methyltransferases"/>
    <property type="match status" value="1"/>
</dbReference>
<dbReference type="PROSITE" id="PS51683">
    <property type="entry name" value="SAM_OMT_II"/>
    <property type="match status" value="1"/>
</dbReference>
<organism evidence="5 6">
    <name type="scientific">Aspergillus sclerotioniger CBS 115572</name>
    <dbReference type="NCBI Taxonomy" id="1450535"/>
    <lineage>
        <taxon>Eukaryota</taxon>
        <taxon>Fungi</taxon>
        <taxon>Dikarya</taxon>
        <taxon>Ascomycota</taxon>
        <taxon>Pezizomycotina</taxon>
        <taxon>Eurotiomycetes</taxon>
        <taxon>Eurotiomycetidae</taxon>
        <taxon>Eurotiales</taxon>
        <taxon>Aspergillaceae</taxon>
        <taxon>Aspergillus</taxon>
        <taxon>Aspergillus subgen. Circumdati</taxon>
    </lineage>
</organism>
<evidence type="ECO:0000256" key="2">
    <source>
        <dbReference type="ARBA" id="ARBA00022679"/>
    </source>
</evidence>
<dbReference type="InterPro" id="IPR001077">
    <property type="entry name" value="COMT_C"/>
</dbReference>
<dbReference type="InterPro" id="IPR016461">
    <property type="entry name" value="COMT-like"/>
</dbReference>
<dbReference type="STRING" id="1450535.A0A317WUC7"/>
<keyword evidence="2 5" id="KW-0808">Transferase</keyword>
<dbReference type="RefSeq" id="XP_025468264.1">
    <property type="nucleotide sequence ID" value="XM_025616223.1"/>
</dbReference>
<dbReference type="InterPro" id="IPR036388">
    <property type="entry name" value="WH-like_DNA-bd_sf"/>
</dbReference>
<evidence type="ECO:0000313" key="5">
    <source>
        <dbReference type="EMBL" id="PWY88902.1"/>
    </source>
</evidence>
<sequence length="421" mass="46409">MSLSSQLERYASQASSSATAIATYLRSLEDEPLIMDGESMAAPAIAAAQLQLAEAAFELLNLSRDPGDVLAHLTADLQLICALRWLCHHNIPSLVPPDGRILYSDLAQAAEVPETLLRSSLRLAMTSHLFQEPGLNTVSHSPVSRQLASNPGLKCWGRYFAGTVIPTAVRHLDAIDTWPGSKKVNETAHNLAFDHDGSFFDFVSQNVSLTVEFANSMKAISGARSFSLSHIARSYEWASLGQGLVVDMGGSTGHVSVTLAKEFLDLQFLIQDLPDVVEQSIERFADRKLPRSITSRIRFEGHSFFDPQPVQGASVYLLRHILHDWPDAEAVLILRNILPAMGPKSRIIISDIVLPTPGSIPATEERVMRCNDLLLHQFTNTFERTIEDWEVLITLASDQLCIRQIHRDPGSILSLMELTLA</sequence>
<dbReference type="PANTHER" id="PTHR43712:SF15">
    <property type="entry name" value="MONODICTYPHENONE CLUSTER TRANSCRIPTIONAL COACTIVATOR MDPA"/>
    <property type="match status" value="1"/>
</dbReference>